<accession>A0A4C1W7M1</accession>
<evidence type="ECO:0000313" key="3">
    <source>
        <dbReference type="Proteomes" id="UP000299102"/>
    </source>
</evidence>
<feature type="compositionally biased region" description="Basic and acidic residues" evidence="1">
    <location>
        <begin position="65"/>
        <end position="74"/>
    </location>
</feature>
<feature type="region of interest" description="Disordered" evidence="1">
    <location>
        <begin position="65"/>
        <end position="101"/>
    </location>
</feature>
<dbReference type="AlphaFoldDB" id="A0A4C1W7M1"/>
<dbReference type="EMBL" id="BGZK01000477">
    <property type="protein sequence ID" value="GBP46107.1"/>
    <property type="molecule type" value="Genomic_DNA"/>
</dbReference>
<proteinExistence type="predicted"/>
<dbReference type="Proteomes" id="UP000299102">
    <property type="component" value="Unassembled WGS sequence"/>
</dbReference>
<gene>
    <name evidence="2" type="ORF">EVAR_26552_1</name>
</gene>
<comment type="caution">
    <text evidence="2">The sequence shown here is derived from an EMBL/GenBank/DDBJ whole genome shotgun (WGS) entry which is preliminary data.</text>
</comment>
<keyword evidence="3" id="KW-1185">Reference proteome</keyword>
<feature type="region of interest" description="Disordered" evidence="1">
    <location>
        <begin position="36"/>
        <end position="55"/>
    </location>
</feature>
<protein>
    <submittedName>
        <fullName evidence="2">Uncharacterized protein</fullName>
    </submittedName>
</protein>
<name>A0A4C1W7M1_EUMVA</name>
<feature type="compositionally biased region" description="Polar residues" evidence="1">
    <location>
        <begin position="90"/>
        <end position="101"/>
    </location>
</feature>
<evidence type="ECO:0000256" key="1">
    <source>
        <dbReference type="SAM" id="MobiDB-lite"/>
    </source>
</evidence>
<organism evidence="2 3">
    <name type="scientific">Eumeta variegata</name>
    <name type="common">Bagworm moth</name>
    <name type="synonym">Eumeta japonica</name>
    <dbReference type="NCBI Taxonomy" id="151549"/>
    <lineage>
        <taxon>Eukaryota</taxon>
        <taxon>Metazoa</taxon>
        <taxon>Ecdysozoa</taxon>
        <taxon>Arthropoda</taxon>
        <taxon>Hexapoda</taxon>
        <taxon>Insecta</taxon>
        <taxon>Pterygota</taxon>
        <taxon>Neoptera</taxon>
        <taxon>Endopterygota</taxon>
        <taxon>Lepidoptera</taxon>
        <taxon>Glossata</taxon>
        <taxon>Ditrysia</taxon>
        <taxon>Tineoidea</taxon>
        <taxon>Psychidae</taxon>
        <taxon>Oiketicinae</taxon>
        <taxon>Eumeta</taxon>
    </lineage>
</organism>
<reference evidence="2 3" key="1">
    <citation type="journal article" date="2019" name="Commun. Biol.">
        <title>The bagworm genome reveals a unique fibroin gene that provides high tensile strength.</title>
        <authorList>
            <person name="Kono N."/>
            <person name="Nakamura H."/>
            <person name="Ohtoshi R."/>
            <person name="Tomita M."/>
            <person name="Numata K."/>
            <person name="Arakawa K."/>
        </authorList>
    </citation>
    <scope>NUCLEOTIDE SEQUENCE [LARGE SCALE GENOMIC DNA]</scope>
</reference>
<evidence type="ECO:0000313" key="2">
    <source>
        <dbReference type="EMBL" id="GBP46107.1"/>
    </source>
</evidence>
<sequence length="101" mass="11155">MKSDKLQIFHGCSFFLINIYRYIGSSVASGPLSSLRPLRTNMPPEGGISGFPEEVGRRKIMAEREDARRRDGSEVKAAGVRDGQPHSRFVPSTETCVKTNA</sequence>